<evidence type="ECO:0000256" key="5">
    <source>
        <dbReference type="ARBA" id="ARBA00022692"/>
    </source>
</evidence>
<keyword evidence="3" id="KW-0813">Transport</keyword>
<dbReference type="InterPro" id="IPR052017">
    <property type="entry name" value="TSUP"/>
</dbReference>
<proteinExistence type="inferred from homology"/>
<evidence type="ECO:0000313" key="10">
    <source>
        <dbReference type="Proteomes" id="UP000829542"/>
    </source>
</evidence>
<evidence type="ECO:0000256" key="6">
    <source>
        <dbReference type="ARBA" id="ARBA00022989"/>
    </source>
</evidence>
<keyword evidence="5 8" id="KW-0812">Transmembrane</keyword>
<feature type="transmembrane region" description="Helical" evidence="8">
    <location>
        <begin position="135"/>
        <end position="160"/>
    </location>
</feature>
<dbReference type="PANTHER" id="PTHR30269:SF32">
    <property type="entry name" value="MEMBRANE TRANSPORTER PROTEIN-RELATED"/>
    <property type="match status" value="1"/>
</dbReference>
<dbReference type="RefSeq" id="WP_242152662.1">
    <property type="nucleotide sequence ID" value="NZ_CP093379.1"/>
</dbReference>
<keyword evidence="6 8" id="KW-1133">Transmembrane helix</keyword>
<evidence type="ECO:0000256" key="7">
    <source>
        <dbReference type="ARBA" id="ARBA00023136"/>
    </source>
</evidence>
<feature type="transmembrane region" description="Helical" evidence="8">
    <location>
        <begin position="103"/>
        <end position="123"/>
    </location>
</feature>
<dbReference type="EMBL" id="CP093379">
    <property type="protein sequence ID" value="UNM97339.1"/>
    <property type="molecule type" value="Genomic_DNA"/>
</dbReference>
<accession>A0ABY3X6G0</accession>
<gene>
    <name evidence="9" type="ORF">MMG00_05695</name>
</gene>
<dbReference type="PANTHER" id="PTHR30269">
    <property type="entry name" value="TRANSMEMBRANE PROTEIN YFCA"/>
    <property type="match status" value="1"/>
</dbReference>
<evidence type="ECO:0000256" key="3">
    <source>
        <dbReference type="ARBA" id="ARBA00022448"/>
    </source>
</evidence>
<feature type="transmembrane region" description="Helical" evidence="8">
    <location>
        <begin position="44"/>
        <end position="61"/>
    </location>
</feature>
<evidence type="ECO:0000256" key="1">
    <source>
        <dbReference type="ARBA" id="ARBA00004651"/>
    </source>
</evidence>
<protein>
    <recommendedName>
        <fullName evidence="8">Probable membrane transporter protein</fullName>
    </recommendedName>
</protein>
<organism evidence="9 10">
    <name type="scientific">Ignatzschineria rhizosphaerae</name>
    <dbReference type="NCBI Taxonomy" id="2923279"/>
    <lineage>
        <taxon>Bacteria</taxon>
        <taxon>Pseudomonadati</taxon>
        <taxon>Pseudomonadota</taxon>
        <taxon>Gammaproteobacteria</taxon>
        <taxon>Cardiobacteriales</taxon>
        <taxon>Ignatzschineriaceae</taxon>
        <taxon>Ignatzschineria</taxon>
    </lineage>
</organism>
<dbReference type="Proteomes" id="UP000829542">
    <property type="component" value="Chromosome"/>
</dbReference>
<keyword evidence="10" id="KW-1185">Reference proteome</keyword>
<comment type="subcellular location">
    <subcellularLocation>
        <location evidence="1 8">Cell membrane</location>
        <topology evidence="1 8">Multi-pass membrane protein</topology>
    </subcellularLocation>
</comment>
<comment type="similarity">
    <text evidence="2 8">Belongs to the 4-toluene sulfonate uptake permease (TSUP) (TC 2.A.102) family.</text>
</comment>
<evidence type="ECO:0000256" key="4">
    <source>
        <dbReference type="ARBA" id="ARBA00022475"/>
    </source>
</evidence>
<reference evidence="9 10" key="1">
    <citation type="submission" date="2022-03" db="EMBL/GenBank/DDBJ databases">
        <title>Ignatzschineria rhizosphaerae HR5S32.</title>
        <authorList>
            <person name="Sun J.Q."/>
            <person name="Feng J.Y."/>
        </authorList>
    </citation>
    <scope>NUCLEOTIDE SEQUENCE [LARGE SCALE GENOMIC DNA]</scope>
    <source>
        <strain evidence="9 10">HR5S32</strain>
    </source>
</reference>
<keyword evidence="4 8" id="KW-1003">Cell membrane</keyword>
<feature type="transmembrane region" description="Helical" evidence="8">
    <location>
        <begin position="232"/>
        <end position="253"/>
    </location>
</feature>
<feature type="transmembrane region" description="Helical" evidence="8">
    <location>
        <begin position="73"/>
        <end position="91"/>
    </location>
</feature>
<evidence type="ECO:0000256" key="8">
    <source>
        <dbReference type="RuleBase" id="RU363041"/>
    </source>
</evidence>
<sequence>MTHFALPITILFAFAALLHGLTGLGFPMITTSVLANLMSFEKAIIIALLPSLLINLIMLLSQNDCSLWQELYYYIKHYWLLIASSIVGGYFGVKLLLLLDVVYLYLLLSFIILFYVITSFIGIRWRIPINALTLILFGTLAGLIGNATNAMAPLLMIYLLSTDKSTKEIIKAGNLAYLTGKIVQFWMLKSEIFAMPSQELIVLGVITLLSLLFLFIGIKFRAKVSKIFFTRLILVILFILGIRAGFSGITLLLG</sequence>
<dbReference type="Pfam" id="PF01925">
    <property type="entry name" value="TauE"/>
    <property type="match status" value="1"/>
</dbReference>
<evidence type="ECO:0000256" key="2">
    <source>
        <dbReference type="ARBA" id="ARBA00009142"/>
    </source>
</evidence>
<evidence type="ECO:0000313" key="9">
    <source>
        <dbReference type="EMBL" id="UNM97339.1"/>
    </source>
</evidence>
<feature type="transmembrane region" description="Helical" evidence="8">
    <location>
        <begin position="200"/>
        <end position="220"/>
    </location>
</feature>
<keyword evidence="7 8" id="KW-0472">Membrane</keyword>
<name>A0ABY3X6G0_9GAMM</name>
<dbReference type="InterPro" id="IPR002781">
    <property type="entry name" value="TM_pro_TauE-like"/>
</dbReference>